<organism evidence="10 11">
    <name type="scientific">Quercus suber</name>
    <name type="common">Cork oak</name>
    <dbReference type="NCBI Taxonomy" id="58331"/>
    <lineage>
        <taxon>Eukaryota</taxon>
        <taxon>Viridiplantae</taxon>
        <taxon>Streptophyta</taxon>
        <taxon>Embryophyta</taxon>
        <taxon>Tracheophyta</taxon>
        <taxon>Spermatophyta</taxon>
        <taxon>Magnoliopsida</taxon>
        <taxon>eudicotyledons</taxon>
        <taxon>Gunneridae</taxon>
        <taxon>Pentapetalae</taxon>
        <taxon>rosids</taxon>
        <taxon>fabids</taxon>
        <taxon>Fagales</taxon>
        <taxon>Fagaceae</taxon>
        <taxon>Quercus</taxon>
    </lineage>
</organism>
<dbReference type="PANTHER" id="PTHR48040">
    <property type="entry name" value="PLEIOTROPIC DRUG RESISTANCE PROTEIN 1-LIKE ISOFORM X1"/>
    <property type="match status" value="1"/>
</dbReference>
<dbReference type="AlphaFoldDB" id="A0AAW0JRM3"/>
<dbReference type="Proteomes" id="UP000237347">
    <property type="component" value="Unassembled WGS sequence"/>
</dbReference>
<feature type="transmembrane region" description="Helical" evidence="8">
    <location>
        <begin position="93"/>
        <end position="112"/>
    </location>
</feature>
<evidence type="ECO:0000259" key="9">
    <source>
        <dbReference type="PROSITE" id="PS50893"/>
    </source>
</evidence>
<keyword evidence="5" id="KW-0067">ATP-binding</keyword>
<evidence type="ECO:0000256" key="3">
    <source>
        <dbReference type="ARBA" id="ARBA00022692"/>
    </source>
</evidence>
<comment type="subcellular location">
    <subcellularLocation>
        <location evidence="1">Membrane</location>
        <topology evidence="1">Multi-pass membrane protein</topology>
    </subcellularLocation>
</comment>
<evidence type="ECO:0000256" key="8">
    <source>
        <dbReference type="SAM" id="Phobius"/>
    </source>
</evidence>
<dbReference type="GO" id="GO:0005524">
    <property type="term" value="F:ATP binding"/>
    <property type="evidence" value="ECO:0007669"/>
    <property type="project" value="UniProtKB-KW"/>
</dbReference>
<dbReference type="InterPro" id="IPR003439">
    <property type="entry name" value="ABC_transporter-like_ATP-bd"/>
</dbReference>
<dbReference type="InterPro" id="IPR027417">
    <property type="entry name" value="P-loop_NTPase"/>
</dbReference>
<proteinExistence type="inferred from homology"/>
<comment type="caution">
    <text evidence="10">The sequence shown here is derived from an EMBL/GenBank/DDBJ whole genome shotgun (WGS) entry which is preliminary data.</text>
</comment>
<gene>
    <name evidence="10" type="primary">ABCG39_3</name>
    <name evidence="10" type="ORF">CFP56_029467</name>
</gene>
<feature type="transmembrane region" description="Helical" evidence="8">
    <location>
        <begin position="124"/>
        <end position="142"/>
    </location>
</feature>
<dbReference type="GO" id="GO:0140359">
    <property type="term" value="F:ABC-type transporter activity"/>
    <property type="evidence" value="ECO:0007669"/>
    <property type="project" value="InterPro"/>
</dbReference>
<keyword evidence="4" id="KW-0547">Nucleotide-binding</keyword>
<keyword evidence="7 8" id="KW-0472">Membrane</keyword>
<dbReference type="EMBL" id="PKMF04000483">
    <property type="protein sequence ID" value="KAK7829378.1"/>
    <property type="molecule type" value="Genomic_DNA"/>
</dbReference>
<dbReference type="SUPFAM" id="SSF52540">
    <property type="entry name" value="P-loop containing nucleoside triphosphate hydrolases"/>
    <property type="match status" value="1"/>
</dbReference>
<feature type="domain" description="ABC transporter" evidence="9">
    <location>
        <begin position="194"/>
        <end position="452"/>
    </location>
</feature>
<feature type="transmembrane region" description="Helical" evidence="8">
    <location>
        <begin position="204"/>
        <end position="231"/>
    </location>
</feature>
<feature type="transmembrane region" description="Helical" evidence="8">
    <location>
        <begin position="642"/>
        <end position="663"/>
    </location>
</feature>
<protein>
    <submittedName>
        <fullName evidence="10">Abc transporter g family member 39</fullName>
    </submittedName>
</protein>
<dbReference type="PANTHER" id="PTHR48040:SF60">
    <property type="entry name" value="ABC TRANSPORTER DOMAIN-CONTAINING PROTEIN"/>
    <property type="match status" value="1"/>
</dbReference>
<evidence type="ECO:0000256" key="6">
    <source>
        <dbReference type="ARBA" id="ARBA00022989"/>
    </source>
</evidence>
<dbReference type="GO" id="GO:0016020">
    <property type="term" value="C:membrane"/>
    <property type="evidence" value="ECO:0007669"/>
    <property type="project" value="UniProtKB-SubCell"/>
</dbReference>
<dbReference type="Pfam" id="PF08370">
    <property type="entry name" value="PDR_assoc"/>
    <property type="match status" value="1"/>
</dbReference>
<evidence type="ECO:0000256" key="1">
    <source>
        <dbReference type="ARBA" id="ARBA00004141"/>
    </source>
</evidence>
<evidence type="ECO:0000256" key="5">
    <source>
        <dbReference type="ARBA" id="ARBA00022840"/>
    </source>
</evidence>
<dbReference type="SMART" id="SM00382">
    <property type="entry name" value="AAA"/>
    <property type="match status" value="1"/>
</dbReference>
<dbReference type="Gene3D" id="3.40.50.300">
    <property type="entry name" value="P-loop containing nucleotide triphosphate hydrolases"/>
    <property type="match status" value="1"/>
</dbReference>
<evidence type="ECO:0000256" key="2">
    <source>
        <dbReference type="ARBA" id="ARBA00006012"/>
    </source>
</evidence>
<evidence type="ECO:0000313" key="11">
    <source>
        <dbReference type="Proteomes" id="UP000237347"/>
    </source>
</evidence>
<dbReference type="GO" id="GO:0016887">
    <property type="term" value="F:ATP hydrolysis activity"/>
    <property type="evidence" value="ECO:0007669"/>
    <property type="project" value="InterPro"/>
</dbReference>
<sequence>MKHGQIEDGGKYYGALFFNLISAMFNGMAELSLTMFRLLVFFKQRDFLFHPAWAFGLTICLLRIPLSLMESGIWTCLTYGFAPAPSRKSSSSVTLVTFTLLLVFVLGGFIVVRDDIAPWMIWGYYISPLMYGQNAIAINEFLDKRWSAARSSSKLANRHFVPLKYLHLIVFTFSFLQPNPDPSIPEPTVGKVLLRNRGMFKEDYWYWFCVGALLGFSVLFNICFIIALTFLNPLGDSKSVIVGEDDNKKSGKQSSDGQLQMRGIEMSTSSTTPSFQALVGVSGAGKTILMDVLTGRKTGGYIEGSISISGYLKNQATFARMFVEEVMDLVELNPLRNSIVGLPGVDGLSTEQRKRLTIAVEFVANPSIIFMDEPTSGLDARAAAIVMRTLLLMKRGGQVIFAGPLGHHSHKLIEYFEAIPNVVKIKDGYNPATWMLEISSPVVEGQLDVDFAEIYANSELFKRNQELIKELSTLAPGSKDLYFPTKYSQSFVTQSKACFWKQYWSYWRNPRYNAIQFLMTIVIGVIFGLIFWKKGDKTQKEQDLLNLLGAMYAALLFLGSTNTATVQSVVAIERTVFYCDRAAGMYSALPYALAQCLGHYGLVTCQVGEQTTPIEVPGQGYLTVKYYLKSVMALNMTSLELLLWPALALSSFSSVFVFGIKFLNFQRR</sequence>
<name>A0AAW0JRM3_QUESU</name>
<evidence type="ECO:0000256" key="4">
    <source>
        <dbReference type="ARBA" id="ARBA00022741"/>
    </source>
</evidence>
<evidence type="ECO:0000256" key="7">
    <source>
        <dbReference type="ARBA" id="ARBA00023136"/>
    </source>
</evidence>
<dbReference type="PROSITE" id="PS50893">
    <property type="entry name" value="ABC_TRANSPORTER_2"/>
    <property type="match status" value="1"/>
</dbReference>
<keyword evidence="3 8" id="KW-0812">Transmembrane</keyword>
<feature type="transmembrane region" description="Helical" evidence="8">
    <location>
        <begin position="544"/>
        <end position="561"/>
    </location>
</feature>
<feature type="transmembrane region" description="Helical" evidence="8">
    <location>
        <begin position="514"/>
        <end position="532"/>
    </location>
</feature>
<keyword evidence="6 8" id="KW-1133">Transmembrane helix</keyword>
<dbReference type="InterPro" id="IPR013581">
    <property type="entry name" value="PDR_assoc"/>
</dbReference>
<dbReference type="InterPro" id="IPR003593">
    <property type="entry name" value="AAA+_ATPase"/>
</dbReference>
<reference evidence="10 11" key="1">
    <citation type="journal article" date="2018" name="Sci. Data">
        <title>The draft genome sequence of cork oak.</title>
        <authorList>
            <person name="Ramos A.M."/>
            <person name="Usie A."/>
            <person name="Barbosa P."/>
            <person name="Barros P.M."/>
            <person name="Capote T."/>
            <person name="Chaves I."/>
            <person name="Simoes F."/>
            <person name="Abreu I."/>
            <person name="Carrasquinho I."/>
            <person name="Faro C."/>
            <person name="Guimaraes J.B."/>
            <person name="Mendonca D."/>
            <person name="Nobrega F."/>
            <person name="Rodrigues L."/>
            <person name="Saibo N.J.M."/>
            <person name="Varela M.C."/>
            <person name="Egas C."/>
            <person name="Matos J."/>
            <person name="Miguel C.M."/>
            <person name="Oliveira M.M."/>
            <person name="Ricardo C.P."/>
            <person name="Goncalves S."/>
        </authorList>
    </citation>
    <scope>NUCLEOTIDE SEQUENCE [LARGE SCALE GENOMIC DNA]</scope>
    <source>
        <strain evidence="11">cv. HL8</strain>
    </source>
</reference>
<accession>A0AAW0JRM3</accession>
<keyword evidence="11" id="KW-1185">Reference proteome</keyword>
<comment type="similarity">
    <text evidence="2">Belongs to the ABC transporter superfamily. ABCG family. PDR (TC 3.A.1.205) subfamily.</text>
</comment>
<dbReference type="Pfam" id="PF01061">
    <property type="entry name" value="ABC2_membrane"/>
    <property type="match status" value="3"/>
</dbReference>
<feature type="transmembrane region" description="Helical" evidence="8">
    <location>
        <begin position="12"/>
        <end position="33"/>
    </location>
</feature>
<evidence type="ECO:0000313" key="10">
    <source>
        <dbReference type="EMBL" id="KAK7829378.1"/>
    </source>
</evidence>
<dbReference type="InterPro" id="IPR013525">
    <property type="entry name" value="ABC2_TM"/>
</dbReference>
<feature type="transmembrane region" description="Helical" evidence="8">
    <location>
        <begin position="53"/>
        <end position="81"/>
    </location>
</feature>